<keyword evidence="8" id="KW-0325">Glycoprotein</keyword>
<reference evidence="12 13" key="1">
    <citation type="submission" date="2023-03" db="EMBL/GenBank/DDBJ databases">
        <title>Genome insight into feeding habits of ladybird beetles.</title>
        <authorList>
            <person name="Li H.-S."/>
            <person name="Huang Y.-H."/>
            <person name="Pang H."/>
        </authorList>
    </citation>
    <scope>NUCLEOTIDE SEQUENCE [LARGE SCALE GENOMIC DNA]</scope>
    <source>
        <strain evidence="12">SYSU_2023b</strain>
        <tissue evidence="12">Whole body</tissue>
    </source>
</reference>
<dbReference type="SUPFAM" id="SSF53850">
    <property type="entry name" value="Periplasmic binding protein-like II"/>
    <property type="match status" value="1"/>
</dbReference>
<evidence type="ECO:0000256" key="9">
    <source>
        <dbReference type="SAM" id="Phobius"/>
    </source>
</evidence>
<evidence type="ECO:0000256" key="7">
    <source>
        <dbReference type="ARBA" id="ARBA00023170"/>
    </source>
</evidence>
<dbReference type="PANTHER" id="PTHR42643">
    <property type="entry name" value="IONOTROPIC RECEPTOR 20A-RELATED"/>
    <property type="match status" value="1"/>
</dbReference>
<feature type="domain" description="GRIP" evidence="11">
    <location>
        <begin position="1"/>
        <end position="46"/>
    </location>
</feature>
<feature type="chain" id="PRO_5043340458" description="GRIP domain-containing protein" evidence="10">
    <location>
        <begin position="19"/>
        <end position="634"/>
    </location>
</feature>
<gene>
    <name evidence="12" type="ORF">WA026_008455</name>
</gene>
<feature type="transmembrane region" description="Helical" evidence="9">
    <location>
        <begin position="327"/>
        <end position="351"/>
    </location>
</feature>
<dbReference type="InterPro" id="IPR052192">
    <property type="entry name" value="Insect_Ionotropic_Sensory_Rcpt"/>
</dbReference>
<comment type="similarity">
    <text evidence="2">Belongs to the glutamate-gated ion channel (TC 1.A.10.1) family.</text>
</comment>
<comment type="caution">
    <text evidence="12">The sequence shown here is derived from an EMBL/GenBank/DDBJ whole genome shotgun (WGS) entry which is preliminary data.</text>
</comment>
<dbReference type="GO" id="GO:0015276">
    <property type="term" value="F:ligand-gated monoatomic ion channel activity"/>
    <property type="evidence" value="ECO:0007669"/>
    <property type="project" value="InterPro"/>
</dbReference>
<keyword evidence="13" id="KW-1185">Reference proteome</keyword>
<feature type="transmembrane region" description="Helical" evidence="9">
    <location>
        <begin position="587"/>
        <end position="609"/>
    </location>
</feature>
<keyword evidence="3" id="KW-1003">Cell membrane</keyword>
<dbReference type="Proteomes" id="UP001431783">
    <property type="component" value="Unassembled WGS sequence"/>
</dbReference>
<protein>
    <recommendedName>
        <fullName evidence="11">GRIP domain-containing protein</fullName>
    </recommendedName>
</protein>
<sequence>MFLRNIFFLFILTSNSDAFITRSSNRDLISLILEFINKEQRPTSVNFHTCWPRSDILHIAGELWKNNHRLRIITDTDDVSLFSSPIVEHELILVDIKCKNVDRVFEKAETESLFKQPSRWIVIGNVSDIISRNLSIGVDSRFFVINEDGNNFHIYALFKYSIERTDIYSNEIATWSRDTGIEGYNELIIGRNRTDMKRFPLIISYVITNKASLEHLWDYREKHVDTISKLNFLVIHYLAEFLNATKVLIVHSTWGYKQKNSIYFDGMLGDLQNKTADIGATPFFFVHDRIPLVDYLASTYNTYMKFMFRAPPLSYIANIFTLPFDIYVWYSCLAISLLTLISIYLVLLWEYNASFKEDCKKNPQNTLWPTISEVTLFEISAISQQGYPTEPRSLAGRITMILIFGAVIFLYTSYSANIVVLLQSTSDSINSVEDLLTTRIELGVEDIVYAHHYFETTIEPTRKAVYDQKIAPKNQKANYMTSQEGIRRIQNEFFAFHTELSTGYKIIGDLFKESEKCGLRELTFVNVKEPWLPIQKNSTYKEIMTIGMRRLREHGIQSREASRLYTKKPICNVNNGSFVNVGLRECYFVFIIFVVGVLLSLIITVVENIMQKYLKAKLKTSNLTPVERLMKSVK</sequence>
<proteinExistence type="inferred from homology"/>
<evidence type="ECO:0000259" key="11">
    <source>
        <dbReference type="PROSITE" id="PS50913"/>
    </source>
</evidence>
<keyword evidence="10" id="KW-0732">Signal</keyword>
<evidence type="ECO:0000313" key="13">
    <source>
        <dbReference type="Proteomes" id="UP001431783"/>
    </source>
</evidence>
<organism evidence="12 13">
    <name type="scientific">Henosepilachna vigintioctopunctata</name>
    <dbReference type="NCBI Taxonomy" id="420089"/>
    <lineage>
        <taxon>Eukaryota</taxon>
        <taxon>Metazoa</taxon>
        <taxon>Ecdysozoa</taxon>
        <taxon>Arthropoda</taxon>
        <taxon>Hexapoda</taxon>
        <taxon>Insecta</taxon>
        <taxon>Pterygota</taxon>
        <taxon>Neoptera</taxon>
        <taxon>Endopterygota</taxon>
        <taxon>Coleoptera</taxon>
        <taxon>Polyphaga</taxon>
        <taxon>Cucujiformia</taxon>
        <taxon>Coccinelloidea</taxon>
        <taxon>Coccinellidae</taxon>
        <taxon>Epilachninae</taxon>
        <taxon>Epilachnini</taxon>
        <taxon>Henosepilachna</taxon>
    </lineage>
</organism>
<keyword evidence="7" id="KW-0675">Receptor</keyword>
<evidence type="ECO:0000256" key="5">
    <source>
        <dbReference type="ARBA" id="ARBA00022989"/>
    </source>
</evidence>
<keyword evidence="4 9" id="KW-0812">Transmembrane</keyword>
<accession>A0AAW1UFW9</accession>
<evidence type="ECO:0000256" key="1">
    <source>
        <dbReference type="ARBA" id="ARBA00004651"/>
    </source>
</evidence>
<name>A0AAW1UFW9_9CUCU</name>
<dbReference type="EMBL" id="JARQZJ010000063">
    <property type="protein sequence ID" value="KAK9879945.1"/>
    <property type="molecule type" value="Genomic_DNA"/>
</dbReference>
<keyword evidence="5 9" id="KW-1133">Transmembrane helix</keyword>
<evidence type="ECO:0000256" key="2">
    <source>
        <dbReference type="ARBA" id="ARBA00008685"/>
    </source>
</evidence>
<evidence type="ECO:0000313" key="12">
    <source>
        <dbReference type="EMBL" id="KAK9879945.1"/>
    </source>
</evidence>
<comment type="subcellular location">
    <subcellularLocation>
        <location evidence="1">Cell membrane</location>
        <topology evidence="1">Multi-pass membrane protein</topology>
    </subcellularLocation>
</comment>
<dbReference type="InterPro" id="IPR001320">
    <property type="entry name" value="Iontro_rcpt_C"/>
</dbReference>
<evidence type="ECO:0000256" key="8">
    <source>
        <dbReference type="ARBA" id="ARBA00023180"/>
    </source>
</evidence>
<dbReference type="Gene3D" id="1.10.287.70">
    <property type="match status" value="1"/>
</dbReference>
<dbReference type="PANTHER" id="PTHR42643:SF33">
    <property type="entry name" value="GLUTAMATE RECEPTOR 2-LIKE PROTEIN"/>
    <property type="match status" value="1"/>
</dbReference>
<evidence type="ECO:0000256" key="6">
    <source>
        <dbReference type="ARBA" id="ARBA00023136"/>
    </source>
</evidence>
<evidence type="ECO:0000256" key="10">
    <source>
        <dbReference type="SAM" id="SignalP"/>
    </source>
</evidence>
<evidence type="ECO:0000256" key="4">
    <source>
        <dbReference type="ARBA" id="ARBA00022692"/>
    </source>
</evidence>
<dbReference type="InterPro" id="IPR000237">
    <property type="entry name" value="GRIP_dom"/>
</dbReference>
<dbReference type="Gene3D" id="3.40.190.10">
    <property type="entry name" value="Periplasmic binding protein-like II"/>
    <property type="match status" value="1"/>
</dbReference>
<dbReference type="Pfam" id="PF00060">
    <property type="entry name" value="Lig_chan"/>
    <property type="match status" value="1"/>
</dbReference>
<dbReference type="PROSITE" id="PS50913">
    <property type="entry name" value="GRIP"/>
    <property type="match status" value="1"/>
</dbReference>
<feature type="transmembrane region" description="Helical" evidence="9">
    <location>
        <begin position="394"/>
        <end position="414"/>
    </location>
</feature>
<feature type="signal peptide" evidence="10">
    <location>
        <begin position="1"/>
        <end position="18"/>
    </location>
</feature>
<dbReference type="GO" id="GO:0050906">
    <property type="term" value="P:detection of stimulus involved in sensory perception"/>
    <property type="evidence" value="ECO:0007669"/>
    <property type="project" value="UniProtKB-ARBA"/>
</dbReference>
<dbReference type="AlphaFoldDB" id="A0AAW1UFW9"/>
<evidence type="ECO:0000256" key="3">
    <source>
        <dbReference type="ARBA" id="ARBA00022475"/>
    </source>
</evidence>
<keyword evidence="6 9" id="KW-0472">Membrane</keyword>
<dbReference type="GO" id="GO:0005886">
    <property type="term" value="C:plasma membrane"/>
    <property type="evidence" value="ECO:0007669"/>
    <property type="project" value="UniProtKB-SubCell"/>
</dbReference>